<dbReference type="Gene3D" id="3.40.50.1460">
    <property type="match status" value="1"/>
</dbReference>
<feature type="region of interest" description="Disordered" evidence="1">
    <location>
        <begin position="267"/>
        <end position="286"/>
    </location>
</feature>
<reference evidence="3 4" key="1">
    <citation type="submission" date="2023-05" db="EMBL/GenBank/DDBJ databases">
        <title>Streptomyces fuscus sp. nov., a brown-black pigment producing actinomyces isolated from dry sand of Sea duck farm.</title>
        <authorList>
            <person name="Xie J."/>
            <person name="Shen N."/>
        </authorList>
    </citation>
    <scope>NUCLEOTIDE SEQUENCE [LARGE SCALE GENOMIC DNA]</scope>
    <source>
        <strain evidence="3 4">GXMU-J15</strain>
    </source>
</reference>
<name>A0ABT7ITH6_9ACTN</name>
<accession>A0ABT7ITH6</accession>
<dbReference type="EMBL" id="JASJUS010000004">
    <property type="protein sequence ID" value="MDL2075873.1"/>
    <property type="molecule type" value="Genomic_DNA"/>
</dbReference>
<dbReference type="Proteomes" id="UP001241926">
    <property type="component" value="Unassembled WGS sequence"/>
</dbReference>
<evidence type="ECO:0000259" key="2">
    <source>
        <dbReference type="Pfam" id="PF19956"/>
    </source>
</evidence>
<comment type="caution">
    <text evidence="3">The sequence shown here is derived from an EMBL/GenBank/DDBJ whole genome shotgun (WGS) entry which is preliminary data.</text>
</comment>
<proteinExistence type="predicted"/>
<dbReference type="RefSeq" id="WP_141689555.1">
    <property type="nucleotide sequence ID" value="NZ_JASJUS010000004.1"/>
</dbReference>
<dbReference type="Pfam" id="PF19956">
    <property type="entry name" value="EAD2"/>
    <property type="match status" value="1"/>
</dbReference>
<dbReference type="InterPro" id="IPR045431">
    <property type="entry name" value="EAD2"/>
</dbReference>
<protein>
    <recommendedName>
        <fullName evidence="2">Effector-associated domain-containing protein</fullName>
    </recommendedName>
</protein>
<evidence type="ECO:0000256" key="1">
    <source>
        <dbReference type="SAM" id="MobiDB-lite"/>
    </source>
</evidence>
<gene>
    <name evidence="3" type="ORF">QNN03_05420</name>
</gene>
<evidence type="ECO:0000313" key="4">
    <source>
        <dbReference type="Proteomes" id="UP001241926"/>
    </source>
</evidence>
<keyword evidence="4" id="KW-1185">Reference proteome</keyword>
<evidence type="ECO:0000313" key="3">
    <source>
        <dbReference type="EMBL" id="MDL2075873.1"/>
    </source>
</evidence>
<sequence>MNSPLPQADPRRTSVVVVGLDAYEAGAHWALDGPVSDALRFADWFLDRGVPPERITALLSAPPGRADALPEVPYQVLGADRADVHRTLLRTLGAEESELLWVVWGGHGVVDPEGRRRLFYADATEQDPLNLDFDALLAHYRAAPRHPRQIWLVDACQQLHNPWRARRNLPREDYGTPMPRTARDQAVLFATRPGEAARNLSGTRTGLFSREALAVLTSDPEASKGWPPDPALLMDRLRDRFTRLRADGHAAQTPTYVWSRTWDGDEGQLLSRGRPTPDAPDSAPELTPDRLRALTDALLAVGEFVEPQGREEILGLLRIGVRAAIPRHTRPRLDTISILRTCARRPGALQELGEAILLCAGGSAEAERAHRLLQEA</sequence>
<feature type="domain" description="Effector-associated" evidence="2">
    <location>
        <begin position="295"/>
        <end position="373"/>
    </location>
</feature>
<organism evidence="3 4">
    <name type="scientific">Streptomyces fuscus</name>
    <dbReference type="NCBI Taxonomy" id="3048495"/>
    <lineage>
        <taxon>Bacteria</taxon>
        <taxon>Bacillati</taxon>
        <taxon>Actinomycetota</taxon>
        <taxon>Actinomycetes</taxon>
        <taxon>Kitasatosporales</taxon>
        <taxon>Streptomycetaceae</taxon>
        <taxon>Streptomyces</taxon>
    </lineage>
</organism>